<keyword evidence="5 9" id="KW-0812">Transmembrane</keyword>
<proteinExistence type="inferred from homology"/>
<evidence type="ECO:0000256" key="6">
    <source>
        <dbReference type="ARBA" id="ARBA00022989"/>
    </source>
</evidence>
<keyword evidence="7 9" id="KW-0472">Membrane</keyword>
<dbReference type="InterPro" id="IPR055348">
    <property type="entry name" value="DctQ"/>
</dbReference>
<evidence type="ECO:0000313" key="11">
    <source>
        <dbReference type="EMBL" id="SQB33149.1"/>
    </source>
</evidence>
<evidence type="ECO:0000256" key="1">
    <source>
        <dbReference type="ARBA" id="ARBA00004429"/>
    </source>
</evidence>
<sequence>MYESVRKILQLICNFILCALVLIVSYVAFMRYVFKNTPAWGESLALLMMVWFCLLSSALAVSKDVHLKMTLLDNFASKKLIKKLDILSVFLWLIFGLVMIVSGIRLTILANRNIITGLGLPSGIIYAALPVSGLVFILEAIDRGRKELCIQQQ</sequence>
<dbReference type="GO" id="GO:0015740">
    <property type="term" value="P:C4-dicarboxylate transport"/>
    <property type="evidence" value="ECO:0007669"/>
    <property type="project" value="TreeGrafter"/>
</dbReference>
<protein>
    <submittedName>
        <fullName evidence="11">Tripartite AtP-independent periplasmic transporter subunit DctQ</fullName>
    </submittedName>
</protein>
<feature type="transmembrane region" description="Helical" evidence="9">
    <location>
        <begin position="12"/>
        <end position="34"/>
    </location>
</feature>
<feature type="domain" description="Tripartite ATP-independent periplasmic transporters DctQ component" evidence="10">
    <location>
        <begin position="20"/>
        <end position="142"/>
    </location>
</feature>
<evidence type="ECO:0000256" key="9">
    <source>
        <dbReference type="SAM" id="Phobius"/>
    </source>
</evidence>
<evidence type="ECO:0000256" key="7">
    <source>
        <dbReference type="ARBA" id="ARBA00023136"/>
    </source>
</evidence>
<dbReference type="RefSeq" id="WP_111921060.1">
    <property type="nucleotide sequence ID" value="NZ_JAHLNT010000008.1"/>
</dbReference>
<evidence type="ECO:0000256" key="5">
    <source>
        <dbReference type="ARBA" id="ARBA00022692"/>
    </source>
</evidence>
<keyword evidence="3" id="KW-1003">Cell membrane</keyword>
<evidence type="ECO:0000256" key="4">
    <source>
        <dbReference type="ARBA" id="ARBA00022519"/>
    </source>
</evidence>
<gene>
    <name evidence="11" type="ORF">NCTC13028_00181</name>
</gene>
<dbReference type="GO" id="GO:0022857">
    <property type="term" value="F:transmembrane transporter activity"/>
    <property type="evidence" value="ECO:0007669"/>
    <property type="project" value="TreeGrafter"/>
</dbReference>
<dbReference type="PANTHER" id="PTHR35011:SF2">
    <property type="entry name" value="2,3-DIKETO-L-GULONATE TRAP TRANSPORTER SMALL PERMEASE PROTEIN YIAM"/>
    <property type="match status" value="1"/>
</dbReference>
<feature type="transmembrane region" description="Helical" evidence="9">
    <location>
        <begin position="46"/>
        <end position="65"/>
    </location>
</feature>
<dbReference type="Proteomes" id="UP000250223">
    <property type="component" value="Unassembled WGS sequence"/>
</dbReference>
<dbReference type="PANTHER" id="PTHR35011">
    <property type="entry name" value="2,3-DIKETO-L-GULONATE TRAP TRANSPORTER SMALL PERMEASE PROTEIN YIAM"/>
    <property type="match status" value="1"/>
</dbReference>
<dbReference type="Pfam" id="PF04290">
    <property type="entry name" value="DctQ"/>
    <property type="match status" value="1"/>
</dbReference>
<organism evidence="11 12">
    <name type="scientific">Clostridium cochlearium</name>
    <dbReference type="NCBI Taxonomy" id="1494"/>
    <lineage>
        <taxon>Bacteria</taxon>
        <taxon>Bacillati</taxon>
        <taxon>Bacillota</taxon>
        <taxon>Clostridia</taxon>
        <taxon>Eubacteriales</taxon>
        <taxon>Clostridiaceae</taxon>
        <taxon>Clostridium</taxon>
    </lineage>
</organism>
<feature type="transmembrane region" description="Helical" evidence="9">
    <location>
        <begin position="114"/>
        <end position="138"/>
    </location>
</feature>
<name>A0A2X2Y5B2_CLOCO</name>
<dbReference type="InterPro" id="IPR007387">
    <property type="entry name" value="TRAP_DctQ"/>
</dbReference>
<accession>A0A2X2Y5B2</accession>
<comment type="subcellular location">
    <subcellularLocation>
        <location evidence="1">Cell inner membrane</location>
        <topology evidence="1">Multi-pass membrane protein</topology>
    </subcellularLocation>
</comment>
<evidence type="ECO:0000256" key="2">
    <source>
        <dbReference type="ARBA" id="ARBA00022448"/>
    </source>
</evidence>
<evidence type="ECO:0000256" key="3">
    <source>
        <dbReference type="ARBA" id="ARBA00022475"/>
    </source>
</evidence>
<keyword evidence="6 9" id="KW-1133">Transmembrane helix</keyword>
<evidence type="ECO:0000256" key="8">
    <source>
        <dbReference type="ARBA" id="ARBA00038436"/>
    </source>
</evidence>
<keyword evidence="2" id="KW-0813">Transport</keyword>
<reference evidence="11 12" key="1">
    <citation type="submission" date="2018-06" db="EMBL/GenBank/DDBJ databases">
        <authorList>
            <consortium name="Pathogen Informatics"/>
            <person name="Doyle S."/>
        </authorList>
    </citation>
    <scope>NUCLEOTIDE SEQUENCE [LARGE SCALE GENOMIC DNA]</scope>
    <source>
        <strain evidence="11 12">NCTC13028</strain>
    </source>
</reference>
<comment type="similarity">
    <text evidence="8">Belongs to the TRAP transporter small permease family.</text>
</comment>
<feature type="transmembrane region" description="Helical" evidence="9">
    <location>
        <begin position="86"/>
        <end position="108"/>
    </location>
</feature>
<dbReference type="GO" id="GO:0005886">
    <property type="term" value="C:plasma membrane"/>
    <property type="evidence" value="ECO:0007669"/>
    <property type="project" value="UniProtKB-SubCell"/>
</dbReference>
<evidence type="ECO:0000313" key="12">
    <source>
        <dbReference type="Proteomes" id="UP000250223"/>
    </source>
</evidence>
<evidence type="ECO:0000259" key="10">
    <source>
        <dbReference type="Pfam" id="PF04290"/>
    </source>
</evidence>
<keyword evidence="4" id="KW-0997">Cell inner membrane</keyword>
<dbReference type="AlphaFoldDB" id="A0A2X2Y5B2"/>
<dbReference type="EMBL" id="UAWC01000001">
    <property type="protein sequence ID" value="SQB33149.1"/>
    <property type="molecule type" value="Genomic_DNA"/>
</dbReference>